<evidence type="ECO:0008006" key="3">
    <source>
        <dbReference type="Google" id="ProtNLM"/>
    </source>
</evidence>
<keyword evidence="2" id="KW-1185">Reference proteome</keyword>
<evidence type="ECO:0000313" key="1">
    <source>
        <dbReference type="EMBL" id="REE87508.1"/>
    </source>
</evidence>
<dbReference type="RefSeq" id="WP_116188947.1">
    <property type="nucleotide sequence ID" value="NZ_QTTN01000009.1"/>
</dbReference>
<proteinExistence type="predicted"/>
<protein>
    <recommendedName>
        <fullName evidence="3">Tetratricopeptide repeat protein</fullName>
    </recommendedName>
</protein>
<organism evidence="1 2">
    <name type="scientific">Paenibacillus taihuensis</name>
    <dbReference type="NCBI Taxonomy" id="1156355"/>
    <lineage>
        <taxon>Bacteria</taxon>
        <taxon>Bacillati</taxon>
        <taxon>Bacillota</taxon>
        <taxon>Bacilli</taxon>
        <taxon>Bacillales</taxon>
        <taxon>Paenibacillaceae</taxon>
        <taxon>Paenibacillus</taxon>
    </lineage>
</organism>
<dbReference type="EMBL" id="QTTN01000009">
    <property type="protein sequence ID" value="REE87508.1"/>
    <property type="molecule type" value="Genomic_DNA"/>
</dbReference>
<reference evidence="1 2" key="1">
    <citation type="submission" date="2018-08" db="EMBL/GenBank/DDBJ databases">
        <title>Genomic Encyclopedia of Type Strains, Phase III (KMG-III): the genomes of soil and plant-associated and newly described type strains.</title>
        <authorList>
            <person name="Whitman W."/>
        </authorList>
    </citation>
    <scope>NUCLEOTIDE SEQUENCE [LARGE SCALE GENOMIC DNA]</scope>
    <source>
        <strain evidence="1 2">CGMCC 1.10966</strain>
    </source>
</reference>
<accession>A0A3D9S3Z7</accession>
<sequence length="309" mass="35727">MIEIYAGEFRTVSEALSEKLLNGELAADSSYFQAVLPILQLLGETCPERPEFSAWYAEFLHLDGNLRRAGEAYRRLLQAVPPEAPSDHEISLMRKFCPLLLTNPLEYFPLKDVAVVHHPVKPLIGYHLFWEDDYDFPDDYEPCDHEEIWVEYDPQTETVTRVLSFFHSRVIASEAAIAEAHENGGRPIIRVEWGKHGSLLKGWEEMCIPLTDQSIMEWMKTAYESMRAGGRLPGHPLKRHWPNRFDRNFEDYIDFSVPVDPLNFLHMKPLFFKSLCVNAVLYTEGLPYNFHPKMEWPERFGAAVRGSLV</sequence>
<dbReference type="OrthoDB" id="9812500at2"/>
<dbReference type="AlphaFoldDB" id="A0A3D9S3Z7"/>
<gene>
    <name evidence="1" type="ORF">A8990_109154</name>
</gene>
<comment type="caution">
    <text evidence="1">The sequence shown here is derived from an EMBL/GenBank/DDBJ whole genome shotgun (WGS) entry which is preliminary data.</text>
</comment>
<evidence type="ECO:0000313" key="2">
    <source>
        <dbReference type="Proteomes" id="UP000256304"/>
    </source>
</evidence>
<name>A0A3D9S3Z7_9BACL</name>
<dbReference type="Proteomes" id="UP000256304">
    <property type="component" value="Unassembled WGS sequence"/>
</dbReference>